<dbReference type="Proteomes" id="UP000181870">
    <property type="component" value="Unassembled WGS sequence"/>
</dbReference>
<protein>
    <submittedName>
        <fullName evidence="1">Uncharacterized protein</fullName>
    </submittedName>
</protein>
<dbReference type="RefSeq" id="WP_176817111.1">
    <property type="nucleotide sequence ID" value="NZ_FNDO01000163.1"/>
</dbReference>
<name>A0A1G8RY72_BACOV</name>
<sequence>MSIHRIYLKQVSLFLAVLSLFIHINCTGDLRPELQKMLEDYKNHMPFDSVGDLSQLKLVDYAYKGTATSPKEKLTLVEAIFSDQSPFSFSTTVFERDTVVTKTDTIITENRYPKFEILSVSKLLSVGKVTADSLSTLKQIAKQSILNDREPIVYVDLDWCYKGKMYHSIGIISKDKREEFYLSDLMTISLRTGDTTWTKSVRKKSKKNCYKKAF</sequence>
<organism evidence="1 2">
    <name type="scientific">Bacteroides ovatus</name>
    <dbReference type="NCBI Taxonomy" id="28116"/>
    <lineage>
        <taxon>Bacteria</taxon>
        <taxon>Pseudomonadati</taxon>
        <taxon>Bacteroidota</taxon>
        <taxon>Bacteroidia</taxon>
        <taxon>Bacteroidales</taxon>
        <taxon>Bacteroidaceae</taxon>
        <taxon>Bacteroides</taxon>
    </lineage>
</organism>
<proteinExistence type="predicted"/>
<reference evidence="1 2" key="1">
    <citation type="submission" date="2016-10" db="EMBL/GenBank/DDBJ databases">
        <authorList>
            <person name="de Groot N.N."/>
        </authorList>
    </citation>
    <scope>NUCLEOTIDE SEQUENCE [LARGE SCALE GENOMIC DNA]</scope>
    <source>
        <strain evidence="1 2">NLAE-zl-C57</strain>
    </source>
</reference>
<gene>
    <name evidence="1" type="ORF">SAMN05192582_11632</name>
</gene>
<dbReference type="AlphaFoldDB" id="A0A1G8RY72"/>
<evidence type="ECO:0000313" key="2">
    <source>
        <dbReference type="Proteomes" id="UP000181870"/>
    </source>
</evidence>
<dbReference type="EMBL" id="FNDO01000163">
    <property type="protein sequence ID" value="SDJ21505.1"/>
    <property type="molecule type" value="Genomic_DNA"/>
</dbReference>
<evidence type="ECO:0000313" key="1">
    <source>
        <dbReference type="EMBL" id="SDJ21505.1"/>
    </source>
</evidence>
<accession>A0A1G8RY72</accession>